<comment type="caution">
    <text evidence="3">The sequence shown here is derived from an EMBL/GenBank/DDBJ whole genome shotgun (WGS) entry which is preliminary data.</text>
</comment>
<feature type="compositionally biased region" description="Low complexity" evidence="1">
    <location>
        <begin position="186"/>
        <end position="209"/>
    </location>
</feature>
<keyword evidence="2" id="KW-1133">Transmembrane helix</keyword>
<evidence type="ECO:0000256" key="1">
    <source>
        <dbReference type="SAM" id="MobiDB-lite"/>
    </source>
</evidence>
<feature type="region of interest" description="Disordered" evidence="1">
    <location>
        <begin position="30"/>
        <end position="50"/>
    </location>
</feature>
<dbReference type="RefSeq" id="WP_186286661.1">
    <property type="nucleotide sequence ID" value="NZ_JACMSF010000058.1"/>
</dbReference>
<organism evidence="3 4">
    <name type="scientific">Streptomyces cupreus</name>
    <dbReference type="NCBI Taxonomy" id="2759956"/>
    <lineage>
        <taxon>Bacteria</taxon>
        <taxon>Bacillati</taxon>
        <taxon>Actinomycetota</taxon>
        <taxon>Actinomycetes</taxon>
        <taxon>Kitasatosporales</taxon>
        <taxon>Streptomycetaceae</taxon>
        <taxon>Streptomyces</taxon>
    </lineage>
</organism>
<proteinExistence type="predicted"/>
<evidence type="ECO:0000256" key="2">
    <source>
        <dbReference type="SAM" id="Phobius"/>
    </source>
</evidence>
<accession>A0A7X1MFI5</accession>
<dbReference type="CDD" id="cd00093">
    <property type="entry name" value="HTH_XRE"/>
    <property type="match status" value="1"/>
</dbReference>
<feature type="compositionally biased region" description="Low complexity" evidence="1">
    <location>
        <begin position="169"/>
        <end position="178"/>
    </location>
</feature>
<gene>
    <name evidence="3" type="ORF">H4N64_35515</name>
</gene>
<dbReference type="Pfam" id="PF13560">
    <property type="entry name" value="HTH_31"/>
    <property type="match status" value="1"/>
</dbReference>
<dbReference type="AlphaFoldDB" id="A0A7X1MFI5"/>
<sequence>MAEGSDQDFWLEERAEVVRQLRDSAGLTVRGLASRTSRAPQSWSAYENPGERRRIHPEVLQELIALAPSAPAELKRRAQRLLEQLEGDRAAASARTAAAGPDIPDSQEGAPETGPLSRPRAGSSAFLVWSRKKKGLALAGAALAVVGVAAFAFLREQYDDPSVTTEAMASASPSRTSPTPTPSPTTTPSTSPANTTAPESPPSSTTAPATSPPGAPAPPRQELTPSAEPTLSAKASPAPSTSCQRRKQYRVTERGNVVDEIDNPIGQVVPDERFIHDDSPEHPLNRSRLYGTVVGRDLDGYVMESKLAYERMVCV</sequence>
<feature type="compositionally biased region" description="Polar residues" evidence="1">
    <location>
        <begin position="34"/>
        <end position="45"/>
    </location>
</feature>
<evidence type="ECO:0000313" key="3">
    <source>
        <dbReference type="EMBL" id="MBC2906745.1"/>
    </source>
</evidence>
<dbReference type="Proteomes" id="UP000584670">
    <property type="component" value="Unassembled WGS sequence"/>
</dbReference>
<keyword evidence="2" id="KW-0812">Transmembrane</keyword>
<feature type="region of interest" description="Disordered" evidence="1">
    <location>
        <begin position="87"/>
        <end position="121"/>
    </location>
</feature>
<reference evidence="3 4" key="1">
    <citation type="submission" date="2020-08" db="EMBL/GenBank/DDBJ databases">
        <title>Streptomyces sp. PSKA01 genome sequencing and assembly.</title>
        <authorList>
            <person name="Mandal S."/>
            <person name="Maiti P.K."/>
            <person name="Das P."/>
        </authorList>
    </citation>
    <scope>NUCLEOTIDE SEQUENCE [LARGE SCALE GENOMIC DNA]</scope>
    <source>
        <strain evidence="3 4">PSKA01</strain>
    </source>
</reference>
<feature type="compositionally biased region" description="Pro residues" evidence="1">
    <location>
        <begin position="210"/>
        <end position="219"/>
    </location>
</feature>
<keyword evidence="2" id="KW-0472">Membrane</keyword>
<protein>
    <submittedName>
        <fullName evidence="3">Uncharacterized protein</fullName>
    </submittedName>
</protein>
<evidence type="ECO:0000313" key="4">
    <source>
        <dbReference type="Proteomes" id="UP000584670"/>
    </source>
</evidence>
<feature type="transmembrane region" description="Helical" evidence="2">
    <location>
        <begin position="136"/>
        <end position="154"/>
    </location>
</feature>
<dbReference type="InterPro" id="IPR001387">
    <property type="entry name" value="Cro/C1-type_HTH"/>
</dbReference>
<dbReference type="EMBL" id="JACMSF010000058">
    <property type="protein sequence ID" value="MBC2906745.1"/>
    <property type="molecule type" value="Genomic_DNA"/>
</dbReference>
<feature type="compositionally biased region" description="Low complexity" evidence="1">
    <location>
        <begin position="90"/>
        <end position="99"/>
    </location>
</feature>
<feature type="region of interest" description="Disordered" evidence="1">
    <location>
        <begin position="164"/>
        <end position="249"/>
    </location>
</feature>
<name>A0A7X1MFI5_9ACTN</name>
<keyword evidence="4" id="KW-1185">Reference proteome</keyword>